<dbReference type="Pfam" id="PF00027">
    <property type="entry name" value="cNMP_binding"/>
    <property type="match status" value="1"/>
</dbReference>
<proteinExistence type="predicted"/>
<dbReference type="Pfam" id="PF05292">
    <property type="entry name" value="MCD"/>
    <property type="match status" value="1"/>
</dbReference>
<dbReference type="PANTHER" id="PTHR28641">
    <property type="match status" value="1"/>
</dbReference>
<protein>
    <recommendedName>
        <fullName evidence="1">Cyclic nucleotide-binding domain-containing protein</fullName>
    </recommendedName>
</protein>
<dbReference type="GO" id="GO:0005759">
    <property type="term" value="C:mitochondrial matrix"/>
    <property type="evidence" value="ECO:0007669"/>
    <property type="project" value="TreeGrafter"/>
</dbReference>
<dbReference type="Gene3D" id="2.60.120.10">
    <property type="entry name" value="Jelly Rolls"/>
    <property type="match status" value="1"/>
</dbReference>
<dbReference type="InterPro" id="IPR007956">
    <property type="entry name" value="Malonyl_CoA_deC_C"/>
</dbReference>
<dbReference type="InterPro" id="IPR042303">
    <property type="entry name" value="Malonyl_CoA_deC_C_sf"/>
</dbReference>
<dbReference type="Proteomes" id="UP000019132">
    <property type="component" value="Unassembled WGS sequence"/>
</dbReference>
<dbReference type="Gene3D" id="3.40.630.150">
    <property type="entry name" value="Malonyl-CoA decarboxylase, catalytic domain"/>
    <property type="match status" value="1"/>
</dbReference>
<dbReference type="EnsemblProtists" id="PYU1_T008682">
    <property type="protein sequence ID" value="PYU1_T008682"/>
    <property type="gene ID" value="PYU1_G008665"/>
</dbReference>
<feature type="domain" description="Cyclic nucleotide-binding" evidence="1">
    <location>
        <begin position="529"/>
        <end position="605"/>
    </location>
</feature>
<evidence type="ECO:0000313" key="3">
    <source>
        <dbReference type="Proteomes" id="UP000019132"/>
    </source>
</evidence>
<dbReference type="STRING" id="431595.K3WUN5"/>
<dbReference type="InterPro" id="IPR038917">
    <property type="entry name" value="Malonyl_CoA_deC"/>
</dbReference>
<dbReference type="InterPro" id="IPR018490">
    <property type="entry name" value="cNMP-bd_dom_sf"/>
</dbReference>
<dbReference type="SUPFAM" id="SSF51206">
    <property type="entry name" value="cAMP-binding domain-like"/>
    <property type="match status" value="1"/>
</dbReference>
<dbReference type="InterPro" id="IPR014710">
    <property type="entry name" value="RmlC-like_jellyroll"/>
</dbReference>
<dbReference type="GO" id="GO:2001294">
    <property type="term" value="P:malonyl-CoA catabolic process"/>
    <property type="evidence" value="ECO:0007669"/>
    <property type="project" value="TreeGrafter"/>
</dbReference>
<reference evidence="3" key="2">
    <citation type="submission" date="2010-04" db="EMBL/GenBank/DDBJ databases">
        <authorList>
            <person name="Buell R."/>
            <person name="Hamilton J."/>
            <person name="Hostetler J."/>
        </authorList>
    </citation>
    <scope>NUCLEOTIDE SEQUENCE [LARGE SCALE GENOMIC DNA]</scope>
    <source>
        <strain evidence="3">DAOM:BR144</strain>
    </source>
</reference>
<dbReference type="GO" id="GO:0005782">
    <property type="term" value="C:peroxisomal matrix"/>
    <property type="evidence" value="ECO:0007669"/>
    <property type="project" value="TreeGrafter"/>
</dbReference>
<dbReference type="GO" id="GO:0006633">
    <property type="term" value="P:fatty acid biosynthetic process"/>
    <property type="evidence" value="ECO:0007669"/>
    <property type="project" value="InterPro"/>
</dbReference>
<dbReference type="InParanoid" id="K3WUN5"/>
<dbReference type="HOGENOM" id="CLU_029900_0_0_1"/>
<dbReference type="VEuPathDB" id="FungiDB:PYU1_G008665"/>
<dbReference type="GO" id="GO:0006085">
    <property type="term" value="P:acetyl-CoA biosynthetic process"/>
    <property type="evidence" value="ECO:0007669"/>
    <property type="project" value="TreeGrafter"/>
</dbReference>
<dbReference type="InterPro" id="IPR000595">
    <property type="entry name" value="cNMP-bd_dom"/>
</dbReference>
<evidence type="ECO:0000259" key="1">
    <source>
        <dbReference type="PROSITE" id="PS50042"/>
    </source>
</evidence>
<keyword evidence="3" id="KW-1185">Reference proteome</keyword>
<reference evidence="3" key="1">
    <citation type="journal article" date="2010" name="Genome Biol.">
        <title>Genome sequence of the necrotrophic plant pathogen Pythium ultimum reveals original pathogenicity mechanisms and effector repertoire.</title>
        <authorList>
            <person name="Levesque C.A."/>
            <person name="Brouwer H."/>
            <person name="Cano L."/>
            <person name="Hamilton J.P."/>
            <person name="Holt C."/>
            <person name="Huitema E."/>
            <person name="Raffaele S."/>
            <person name="Robideau G.P."/>
            <person name="Thines M."/>
            <person name="Win J."/>
            <person name="Zerillo M.M."/>
            <person name="Beakes G.W."/>
            <person name="Boore J.L."/>
            <person name="Busam D."/>
            <person name="Dumas B."/>
            <person name="Ferriera S."/>
            <person name="Fuerstenberg S.I."/>
            <person name="Gachon C.M."/>
            <person name="Gaulin E."/>
            <person name="Govers F."/>
            <person name="Grenville-Briggs L."/>
            <person name="Horner N."/>
            <person name="Hostetler J."/>
            <person name="Jiang R.H."/>
            <person name="Johnson J."/>
            <person name="Krajaejun T."/>
            <person name="Lin H."/>
            <person name="Meijer H.J."/>
            <person name="Moore B."/>
            <person name="Morris P."/>
            <person name="Phuntmart V."/>
            <person name="Puiu D."/>
            <person name="Shetty J."/>
            <person name="Stajich J.E."/>
            <person name="Tripathy S."/>
            <person name="Wawra S."/>
            <person name="van West P."/>
            <person name="Whitty B.R."/>
            <person name="Coutinho P.M."/>
            <person name="Henrissat B."/>
            <person name="Martin F."/>
            <person name="Thomas P.D."/>
            <person name="Tyler B.M."/>
            <person name="De Vries R.P."/>
            <person name="Kamoun S."/>
            <person name="Yandell M."/>
            <person name="Tisserat N."/>
            <person name="Buell C.R."/>
        </authorList>
    </citation>
    <scope>NUCLEOTIDE SEQUENCE</scope>
    <source>
        <strain evidence="3">DAOM:BR144</strain>
    </source>
</reference>
<dbReference type="CDD" id="cd00038">
    <property type="entry name" value="CAP_ED"/>
    <property type="match status" value="1"/>
</dbReference>
<dbReference type="EMBL" id="GL376558">
    <property type="status" value="NOT_ANNOTATED_CDS"/>
    <property type="molecule type" value="Genomic_DNA"/>
</dbReference>
<dbReference type="PROSITE" id="PS50042">
    <property type="entry name" value="CNMP_BINDING_3"/>
    <property type="match status" value="1"/>
</dbReference>
<name>K3WUN5_GLOUD</name>
<dbReference type="PANTHER" id="PTHR28641:SF1">
    <property type="entry name" value="MALONYL-COA DECARBOXYLASE, MITOCHONDRIAL"/>
    <property type="match status" value="1"/>
</dbReference>
<dbReference type="OMA" id="LDANEWH"/>
<dbReference type="GO" id="GO:0050080">
    <property type="term" value="F:malonyl-CoA decarboxylase activity"/>
    <property type="evidence" value="ECO:0007669"/>
    <property type="project" value="InterPro"/>
</dbReference>
<evidence type="ECO:0000313" key="2">
    <source>
        <dbReference type="EnsemblProtists" id="PYU1_T008682"/>
    </source>
</evidence>
<reference evidence="2" key="3">
    <citation type="submission" date="2015-02" db="UniProtKB">
        <authorList>
            <consortium name="EnsemblProtists"/>
        </authorList>
    </citation>
    <scope>IDENTIFICATION</scope>
    <source>
        <strain evidence="2">DAOM BR144</strain>
    </source>
</reference>
<dbReference type="eggNOG" id="KOG3018">
    <property type="taxonomic scope" value="Eukaryota"/>
</dbReference>
<dbReference type="AlphaFoldDB" id="K3WUN5"/>
<dbReference type="Gene3D" id="1.20.140.90">
    <property type="entry name" value="Malonyl-CoA decarboxylase, oligemerization domain"/>
    <property type="match status" value="1"/>
</dbReference>
<organism evidence="2 3">
    <name type="scientific">Globisporangium ultimum (strain ATCC 200006 / CBS 805.95 / DAOM BR144)</name>
    <name type="common">Pythium ultimum</name>
    <dbReference type="NCBI Taxonomy" id="431595"/>
    <lineage>
        <taxon>Eukaryota</taxon>
        <taxon>Sar</taxon>
        <taxon>Stramenopiles</taxon>
        <taxon>Oomycota</taxon>
        <taxon>Peronosporomycetes</taxon>
        <taxon>Pythiales</taxon>
        <taxon>Pythiaceae</taxon>
        <taxon>Globisporangium</taxon>
    </lineage>
</organism>
<dbReference type="InterPro" id="IPR038351">
    <property type="entry name" value="MCD_N_sf"/>
</dbReference>
<accession>K3WUN5</accession>
<sequence length="626" mass="69993">MAASIAYAAASAAAGPAFEGDDAWVGAQLGRKAAKAKHRARRNADPTIIVPFNRDEFTERVKFILDGDVSDGFVIGLKHRREFALQLCEEYKHFTETQKLELVLALAVDLGIQDLSLMVKTLPSIPRSNLVLNVMAAALGFSRKNDPQISKNIKRGLVPLTEQFFLIVGSIPPGPKFLLQLRVDLERLLKRHEKQLPRESVQALEFLDMVMRDLFATQAGMRFRRIDMTSEKLVSFVLRNERVHAFRNWADLQRRISGRNRFCFGLFHSNMPNAPLVFVEVLVTDHLSNRIDPILDHDTVLKGKPSHIIFYAISNSNGGLRGLNIASHLLFLTIERMSSQFPECHTSATLSPVPGFGTWIRKVLSSDPTISRRLFTTEQSQRISMKCGVNQTALAKWVLSKLDSPNWHKDAVFVDTMHDVLTSACARYILFERKGDKILNPVANFHLQNGAQVEQINFLADLTPQMLQNSCSMMINYRYVMTSIDVTSVSYKRNSSAALSPAVARLVLPSLNALVDEIESVKEKRNIPLFARVYQRGEAICTRGKLSTAVYIISSGRVRVHSAHPFTLEEGAMIGGSEILKGEPVPYTVRALETTHMLLLPSSDFLYVKKECSAAAGVEIKSYGVR</sequence>